<protein>
    <submittedName>
        <fullName evidence="2">tRNA (uracil-O(2)-)-methyltransferase</fullName>
    </submittedName>
</protein>
<name>A0AC34GSU9_9BILA</name>
<dbReference type="WBParaSite" id="ES5_v2.g7725.t1">
    <property type="protein sequence ID" value="ES5_v2.g7725.t1"/>
    <property type="gene ID" value="ES5_v2.g7725"/>
</dbReference>
<sequence length="568" mass="65305">MGGLQMSQNRKFRLYCPRAILADDKFFPQEILSQHVNYSIPSTIEGSTCEVATKENESLASAAERIRELFFTRTELISRALSGSYVITREEALDDLREQYDATKDPKLEVLLHFPWNSLPVRFRKVINRSRAKVLFFTQAEVRLENDSGIYFYYFNFISCDVSYPSFTRYSYVLAIESTEKGGYLQAYFAVTCSSTDDPSVLIFTENIVKGISHWIHSQKKASVNVPLSCVPSSYYSVLEDVRKHPVVLDLSNCWSDYERTNKAKHLYEDVGIVAYLATYWLSNAIKDIYFVDIGCGNGVISYLLNSIYGNHVKGVGYDVKSRKIWEYYKSRGHDVLKVQTISPNFPSLEQPFPVGTNYIIGIHTDEMTPWIPLMAMKRKCNFFLLPCCPFDFYGRFVKRNQHNGDNEWEYFNHIVSLAQILGFDVKIDLLKIPSEKKTAIIGTIPASGKLLCDYNPEWEDVINKIMEPSFKANNYKGFQPRSSEIKVKNCTKLPVEVRNSINQSIVDILQSASDPAGYNLNRGHVSLRNTVYETFRLPKTSNYPCFFEQFLPEKCRHRDVCGYNHDL</sequence>
<reference evidence="2" key="1">
    <citation type="submission" date="2022-11" db="UniProtKB">
        <authorList>
            <consortium name="WormBaseParasite"/>
        </authorList>
    </citation>
    <scope>IDENTIFICATION</scope>
</reference>
<proteinExistence type="predicted"/>
<evidence type="ECO:0000313" key="1">
    <source>
        <dbReference type="Proteomes" id="UP000887579"/>
    </source>
</evidence>
<evidence type="ECO:0000313" key="2">
    <source>
        <dbReference type="WBParaSite" id="ES5_v2.g7725.t1"/>
    </source>
</evidence>
<dbReference type="Proteomes" id="UP000887579">
    <property type="component" value="Unplaced"/>
</dbReference>
<accession>A0AC34GSU9</accession>
<organism evidence="1 2">
    <name type="scientific">Panagrolaimus sp. ES5</name>
    <dbReference type="NCBI Taxonomy" id="591445"/>
    <lineage>
        <taxon>Eukaryota</taxon>
        <taxon>Metazoa</taxon>
        <taxon>Ecdysozoa</taxon>
        <taxon>Nematoda</taxon>
        <taxon>Chromadorea</taxon>
        <taxon>Rhabditida</taxon>
        <taxon>Tylenchina</taxon>
        <taxon>Panagrolaimomorpha</taxon>
        <taxon>Panagrolaimoidea</taxon>
        <taxon>Panagrolaimidae</taxon>
        <taxon>Panagrolaimus</taxon>
    </lineage>
</organism>